<dbReference type="InterPro" id="IPR011004">
    <property type="entry name" value="Trimer_LpxA-like_sf"/>
</dbReference>
<protein>
    <submittedName>
        <fullName evidence="2">Antibiotic acetyltransferase</fullName>
    </submittedName>
</protein>
<sequence>MNIIRFLKEKYQREKFKDYLKKQHPLEWGQLKFKYRYPQYEYGYGSYGTPLVEHASKDAQLKIGSFCSIAGGVKILLGGNHNIEAVTTFPFYERLPNMARHNETKGDVIIGSDVWLATDCLILSGVTIGHGVVVAARSVVTKDIPPYAVVGGNPAKIIRYRFSEEVIQALLANPWWDMPKDEIINIASLLCSSDMQGLLDYMKNRKE</sequence>
<dbReference type="Proteomes" id="UP000273143">
    <property type="component" value="Chromosome"/>
</dbReference>
<gene>
    <name evidence="2" type="ORF">DM558_03735</name>
</gene>
<dbReference type="GO" id="GO:0016740">
    <property type="term" value="F:transferase activity"/>
    <property type="evidence" value="ECO:0007669"/>
    <property type="project" value="UniProtKB-KW"/>
</dbReference>
<dbReference type="AlphaFoldDB" id="A0A3Q9JKK8"/>
<reference evidence="3" key="1">
    <citation type="submission" date="2018-06" db="EMBL/GenBank/DDBJ databases">
        <title>Complete genome of Pseudomonas insecticola strain QZS01.</title>
        <authorList>
            <person name="Wang J."/>
            <person name="Su Q."/>
        </authorList>
    </citation>
    <scope>NUCLEOTIDE SEQUENCE [LARGE SCALE GENOMIC DNA]</scope>
    <source>
        <strain evidence="3">QZS01</strain>
    </source>
</reference>
<dbReference type="Gene3D" id="2.160.10.10">
    <property type="entry name" value="Hexapeptide repeat proteins"/>
    <property type="match status" value="1"/>
</dbReference>
<comment type="similarity">
    <text evidence="1">Belongs to the transferase hexapeptide repeat family.</text>
</comment>
<dbReference type="InterPro" id="IPR050179">
    <property type="entry name" value="Trans_hexapeptide_repeat"/>
</dbReference>
<dbReference type="KEGG" id="emo:DM558_03735"/>
<evidence type="ECO:0000313" key="2">
    <source>
        <dbReference type="EMBL" id="AZS49940.1"/>
    </source>
</evidence>
<dbReference type="RefSeq" id="WP_127162109.1">
    <property type="nucleotide sequence ID" value="NZ_CP029822.1"/>
</dbReference>
<dbReference type="CDD" id="cd03349">
    <property type="entry name" value="LbH_XAT"/>
    <property type="match status" value="1"/>
</dbReference>
<evidence type="ECO:0000256" key="1">
    <source>
        <dbReference type="ARBA" id="ARBA00007274"/>
    </source>
</evidence>
<proteinExistence type="inferred from homology"/>
<accession>A0A3Q9JKK8</accession>
<dbReference type="InterPro" id="IPR001451">
    <property type="entry name" value="Hexapep"/>
</dbReference>
<evidence type="ECO:0000313" key="3">
    <source>
        <dbReference type="Proteomes" id="UP000273143"/>
    </source>
</evidence>
<dbReference type="SUPFAM" id="SSF51161">
    <property type="entry name" value="Trimeric LpxA-like enzymes"/>
    <property type="match status" value="1"/>
</dbReference>
<dbReference type="PANTHER" id="PTHR43300:SF11">
    <property type="entry name" value="ACETYLTRANSFERASE RV3034C-RELATED"/>
    <property type="match status" value="1"/>
</dbReference>
<organism evidence="2 3">
    <name type="scientific">Entomomonas moraniae</name>
    <dbReference type="NCBI Taxonomy" id="2213226"/>
    <lineage>
        <taxon>Bacteria</taxon>
        <taxon>Pseudomonadati</taxon>
        <taxon>Pseudomonadota</taxon>
        <taxon>Gammaproteobacteria</taxon>
        <taxon>Pseudomonadales</taxon>
        <taxon>Pseudomonadaceae</taxon>
        <taxon>Entomomonas</taxon>
    </lineage>
</organism>
<name>A0A3Q9JKK8_9GAMM</name>
<keyword evidence="2" id="KW-0808">Transferase</keyword>
<dbReference type="PANTHER" id="PTHR43300">
    <property type="entry name" value="ACETYLTRANSFERASE"/>
    <property type="match status" value="1"/>
</dbReference>
<dbReference type="EMBL" id="CP029822">
    <property type="protein sequence ID" value="AZS49940.1"/>
    <property type="molecule type" value="Genomic_DNA"/>
</dbReference>
<dbReference type="Pfam" id="PF00132">
    <property type="entry name" value="Hexapep"/>
    <property type="match status" value="1"/>
</dbReference>
<keyword evidence="3" id="KW-1185">Reference proteome</keyword>